<dbReference type="GeneID" id="9418471"/>
<evidence type="ECO:0000313" key="6">
    <source>
        <dbReference type="Proteomes" id="UP000011645"/>
    </source>
</evidence>
<feature type="domain" description="Pyrrolo-quinoline quinone repeat" evidence="2">
    <location>
        <begin position="294"/>
        <end position="374"/>
    </location>
</feature>
<dbReference type="SMART" id="SM00564">
    <property type="entry name" value="PQQ"/>
    <property type="match status" value="6"/>
</dbReference>
<dbReference type="Gene3D" id="2.130.10.10">
    <property type="entry name" value="YVTN repeat-like/Quinoprotein amine dehydrogenase"/>
    <property type="match status" value="1"/>
</dbReference>
<dbReference type="OrthoDB" id="145878at2157"/>
<dbReference type="RefSeq" id="WP_008418029.1">
    <property type="nucleotide sequence ID" value="NC_014297.1"/>
</dbReference>
<feature type="region of interest" description="Disordered" evidence="1">
    <location>
        <begin position="1"/>
        <end position="22"/>
    </location>
</feature>
<dbReference type="PATRIC" id="fig|795797.18.peg.671"/>
<dbReference type="EMBL" id="AOHV01000042">
    <property type="protein sequence ID" value="ELY33892.1"/>
    <property type="molecule type" value="Genomic_DNA"/>
</dbReference>
<gene>
    <name evidence="3" type="ordered locus">HacjB3_03355</name>
    <name evidence="4" type="ORF">C497_15952</name>
</gene>
<dbReference type="AlphaFoldDB" id="D8J7G9"/>
<dbReference type="InterPro" id="IPR011047">
    <property type="entry name" value="Quinoprotein_ADH-like_sf"/>
</dbReference>
<evidence type="ECO:0000259" key="2">
    <source>
        <dbReference type="Pfam" id="PF13360"/>
    </source>
</evidence>
<sequence>MWPQQRYSGAHTGYHPTARGPRTGLEEQWRFDDRPTVDPVVSDGIVYVVGESSGSDGYHDVLHALDAIDGGVQWSIDLEERPETLAIDERRIYAGGDSIRAYSRADGSLEWILPIETNTSSEEGGLALVGRHLYTTGEETVYGIDAASGTVDWQRTLGGRLTPPAAKGRCVYVGRVAGDRGLDRTVFALGARTGRVRWSHDLVPPSASEANLVGPPVVADGRIYLRTTAGGEEDVLRAPIFGLVSLDRATGGDERTISSTYAGFDLHPIAAGGGRIYTTAVDFTSVSGLAVRDSNGTGGWTIYGDDGGVHVSTAPTVADGVLYVGSDASRFGIETDGLYAIDAATGAVLATLDLAVTSAPVVADGTVYVRSEEGLHAIGEPTTAV</sequence>
<dbReference type="Proteomes" id="UP000011645">
    <property type="component" value="Unassembled WGS sequence"/>
</dbReference>
<dbReference type="HOGENOM" id="CLU_716893_0_0_2"/>
<dbReference type="Proteomes" id="UP000000390">
    <property type="component" value="Chromosome"/>
</dbReference>
<dbReference type="Gene3D" id="2.40.128.630">
    <property type="match status" value="1"/>
</dbReference>
<evidence type="ECO:0000313" key="5">
    <source>
        <dbReference type="Proteomes" id="UP000000390"/>
    </source>
</evidence>
<dbReference type="InterPro" id="IPR018391">
    <property type="entry name" value="PQQ_b-propeller_rpt"/>
</dbReference>
<feature type="domain" description="Pyrrolo-quinoline quinone repeat" evidence="2">
    <location>
        <begin position="97"/>
        <end position="252"/>
    </location>
</feature>
<keyword evidence="3" id="KW-0449">Lipoprotein</keyword>
<dbReference type="Pfam" id="PF13360">
    <property type="entry name" value="PQQ_2"/>
    <property type="match status" value="2"/>
</dbReference>
<dbReference type="PANTHER" id="PTHR34512">
    <property type="entry name" value="CELL SURFACE PROTEIN"/>
    <property type="match status" value="1"/>
</dbReference>
<dbReference type="SUPFAM" id="SSF50998">
    <property type="entry name" value="Quinoprotein alcohol dehydrogenase-like"/>
    <property type="match status" value="1"/>
</dbReference>
<dbReference type="Gene3D" id="2.40.10.480">
    <property type="match status" value="1"/>
</dbReference>
<dbReference type="KEGG" id="hje:HacjB3_03355"/>
<protein>
    <submittedName>
        <fullName evidence="3">Cell surface protein/ lipoprotein</fullName>
    </submittedName>
</protein>
<organism evidence="3 5">
    <name type="scientific">Halalkalicoccus jeotgali (strain DSM 18796 / CECT 7217 / JCM 14584 / KCTC 4019 / B3)</name>
    <dbReference type="NCBI Taxonomy" id="795797"/>
    <lineage>
        <taxon>Archaea</taxon>
        <taxon>Methanobacteriati</taxon>
        <taxon>Methanobacteriota</taxon>
        <taxon>Stenosarchaea group</taxon>
        <taxon>Halobacteria</taxon>
        <taxon>Halobacteriales</taxon>
        <taxon>Halococcaceae</taxon>
        <taxon>Halalkalicoccus</taxon>
    </lineage>
</organism>
<dbReference type="InterPro" id="IPR002372">
    <property type="entry name" value="PQQ_rpt_dom"/>
</dbReference>
<dbReference type="PANTHER" id="PTHR34512:SF30">
    <property type="entry name" value="OUTER MEMBRANE PROTEIN ASSEMBLY FACTOR BAMB"/>
    <property type="match status" value="1"/>
</dbReference>
<accession>D8J7G9</accession>
<reference evidence="3 5" key="1">
    <citation type="journal article" date="2010" name="J. Bacteriol.">
        <title>Complete genome sequence of Halalkalicoccus jeotgali B3(T), an extremely halophilic archaeon.</title>
        <authorList>
            <person name="Roh S.W."/>
            <person name="Nam Y.D."/>
            <person name="Nam S.H."/>
            <person name="Choi S.H."/>
            <person name="Park H.S."/>
            <person name="Bae J.W."/>
        </authorList>
    </citation>
    <scope>NUCLEOTIDE SEQUENCE [LARGE SCALE GENOMIC DNA]</scope>
    <source>
        <strain evidence="3">B3</strain>
        <strain evidence="5">DSM 18796 / CECT 7217 / JCM 14584 / KCTC 4019 / B3</strain>
    </source>
</reference>
<evidence type="ECO:0000313" key="3">
    <source>
        <dbReference type="EMBL" id="ADJ14064.1"/>
    </source>
</evidence>
<dbReference type="eggNOG" id="arCOG02482">
    <property type="taxonomic scope" value="Archaea"/>
</dbReference>
<dbReference type="InterPro" id="IPR015943">
    <property type="entry name" value="WD40/YVTN_repeat-like_dom_sf"/>
</dbReference>
<proteinExistence type="predicted"/>
<dbReference type="EMBL" id="CP002062">
    <property type="protein sequence ID" value="ADJ14064.1"/>
    <property type="molecule type" value="Genomic_DNA"/>
</dbReference>
<keyword evidence="6" id="KW-1185">Reference proteome</keyword>
<name>D8J7G9_HALJB</name>
<evidence type="ECO:0000313" key="4">
    <source>
        <dbReference type="EMBL" id="ELY33892.1"/>
    </source>
</evidence>
<evidence type="ECO:0000256" key="1">
    <source>
        <dbReference type="SAM" id="MobiDB-lite"/>
    </source>
</evidence>
<reference evidence="4 6" key="2">
    <citation type="journal article" date="2014" name="PLoS Genet.">
        <title>Phylogenetically driven sequencing of extremely halophilic archaea reveals strategies for static and dynamic osmo-response.</title>
        <authorList>
            <person name="Becker E.A."/>
            <person name="Seitzer P.M."/>
            <person name="Tritt A."/>
            <person name="Larsen D."/>
            <person name="Krusor M."/>
            <person name="Yao A.I."/>
            <person name="Wu D."/>
            <person name="Madern D."/>
            <person name="Eisen J.A."/>
            <person name="Darling A.E."/>
            <person name="Facciotti M.T."/>
        </authorList>
    </citation>
    <scope>NUCLEOTIDE SEQUENCE [LARGE SCALE GENOMIC DNA]</scope>
    <source>
        <strain evidence="4">B3</strain>
        <strain evidence="6">DSM 18796 / CECT 7217 / JCM 14584 / KCTC 4019 / B3</strain>
    </source>
</reference>